<organism evidence="1">
    <name type="scientific">viral metagenome</name>
    <dbReference type="NCBI Taxonomy" id="1070528"/>
    <lineage>
        <taxon>unclassified sequences</taxon>
        <taxon>metagenomes</taxon>
        <taxon>organismal metagenomes</taxon>
    </lineage>
</organism>
<protein>
    <submittedName>
        <fullName evidence="1">Uncharacterized protein</fullName>
    </submittedName>
</protein>
<accession>A0A6H1ZV15</accession>
<reference evidence="1" key="1">
    <citation type="submission" date="2020-03" db="EMBL/GenBank/DDBJ databases">
        <title>The deep terrestrial virosphere.</title>
        <authorList>
            <person name="Holmfeldt K."/>
            <person name="Nilsson E."/>
            <person name="Simone D."/>
            <person name="Lopez-Fernandez M."/>
            <person name="Wu X."/>
            <person name="de Brujin I."/>
            <person name="Lundin D."/>
            <person name="Andersson A."/>
            <person name="Bertilsson S."/>
            <person name="Dopson M."/>
        </authorList>
    </citation>
    <scope>NUCLEOTIDE SEQUENCE</scope>
    <source>
        <strain evidence="1">TM448A01987</strain>
    </source>
</reference>
<sequence>MSEFTKGPWKIGGQLAEGYSIKAPGRDFRIAIAIRLGNQKDAAQANAHLIAAAPELLEELIILRDWLAEELGEWLPVYSSHYPNEQLKRMKENYDSICAAIAKTEVVQP</sequence>
<name>A0A6H1ZV15_9ZZZZ</name>
<proteinExistence type="predicted"/>
<gene>
    <name evidence="1" type="ORF">TM448A01987_0003</name>
</gene>
<evidence type="ECO:0000313" key="1">
    <source>
        <dbReference type="EMBL" id="QJA51115.1"/>
    </source>
</evidence>
<dbReference type="EMBL" id="MT144238">
    <property type="protein sequence ID" value="QJA51115.1"/>
    <property type="molecule type" value="Genomic_DNA"/>
</dbReference>
<dbReference type="AlphaFoldDB" id="A0A6H1ZV15"/>